<evidence type="ECO:0000256" key="2">
    <source>
        <dbReference type="SAM" id="MobiDB-lite"/>
    </source>
</evidence>
<dbReference type="PANTHER" id="PTHR13082:SF0">
    <property type="entry name" value="HISTONE DEACETYLASE COMPLEX SUBUNIT SAP18"/>
    <property type="match status" value="1"/>
</dbReference>
<comment type="similarity">
    <text evidence="1">Belongs to the SAP18 family.</text>
</comment>
<reference evidence="3" key="1">
    <citation type="journal article" date="2020" name="Stud. Mycol.">
        <title>101 Dothideomycetes genomes: a test case for predicting lifestyles and emergence of pathogens.</title>
        <authorList>
            <person name="Haridas S."/>
            <person name="Albert R."/>
            <person name="Binder M."/>
            <person name="Bloem J."/>
            <person name="Labutti K."/>
            <person name="Salamov A."/>
            <person name="Andreopoulos B."/>
            <person name="Baker S."/>
            <person name="Barry K."/>
            <person name="Bills G."/>
            <person name="Bluhm B."/>
            <person name="Cannon C."/>
            <person name="Castanera R."/>
            <person name="Culley D."/>
            <person name="Daum C."/>
            <person name="Ezra D."/>
            <person name="Gonzalez J."/>
            <person name="Henrissat B."/>
            <person name="Kuo A."/>
            <person name="Liang C."/>
            <person name="Lipzen A."/>
            <person name="Lutzoni F."/>
            <person name="Magnuson J."/>
            <person name="Mondo S."/>
            <person name="Nolan M."/>
            <person name="Ohm R."/>
            <person name="Pangilinan J."/>
            <person name="Park H.-J."/>
            <person name="Ramirez L."/>
            <person name="Alfaro M."/>
            <person name="Sun H."/>
            <person name="Tritt A."/>
            <person name="Yoshinaga Y."/>
            <person name="Zwiers L.-H."/>
            <person name="Turgeon B."/>
            <person name="Goodwin S."/>
            <person name="Spatafora J."/>
            <person name="Crous P."/>
            <person name="Grigoriev I."/>
        </authorList>
    </citation>
    <scope>NUCLEOTIDE SEQUENCE</scope>
    <source>
        <strain evidence="3">ATCC 74209</strain>
    </source>
</reference>
<proteinExistence type="inferred from homology"/>
<dbReference type="EMBL" id="ML993914">
    <property type="protein sequence ID" value="KAF2203074.1"/>
    <property type="molecule type" value="Genomic_DNA"/>
</dbReference>
<feature type="region of interest" description="Disordered" evidence="2">
    <location>
        <begin position="183"/>
        <end position="283"/>
    </location>
</feature>
<evidence type="ECO:0000313" key="4">
    <source>
        <dbReference type="Proteomes" id="UP000799536"/>
    </source>
</evidence>
<feature type="compositionally biased region" description="Gly residues" evidence="2">
    <location>
        <begin position="215"/>
        <end position="231"/>
    </location>
</feature>
<dbReference type="GO" id="GO:0005634">
    <property type="term" value="C:nucleus"/>
    <property type="evidence" value="ECO:0007669"/>
    <property type="project" value="TreeGrafter"/>
</dbReference>
<dbReference type="OrthoDB" id="440566at2759"/>
<protein>
    <recommendedName>
        <fullName evidence="5">Sin3 associated polypeptide p18</fullName>
    </recommendedName>
</protein>
<name>A0A9P4JTS5_9PLEO</name>
<organism evidence="3 4">
    <name type="scientific">Delitschia confertaspora ATCC 74209</name>
    <dbReference type="NCBI Taxonomy" id="1513339"/>
    <lineage>
        <taxon>Eukaryota</taxon>
        <taxon>Fungi</taxon>
        <taxon>Dikarya</taxon>
        <taxon>Ascomycota</taxon>
        <taxon>Pezizomycotina</taxon>
        <taxon>Dothideomycetes</taxon>
        <taxon>Pleosporomycetidae</taxon>
        <taxon>Pleosporales</taxon>
        <taxon>Delitschiaceae</taxon>
        <taxon>Delitschia</taxon>
    </lineage>
</organism>
<evidence type="ECO:0000256" key="1">
    <source>
        <dbReference type="ARBA" id="ARBA00009143"/>
    </source>
</evidence>
<feature type="compositionally biased region" description="Gly residues" evidence="2">
    <location>
        <begin position="239"/>
        <end position="250"/>
    </location>
</feature>
<feature type="compositionally biased region" description="Gly residues" evidence="2">
    <location>
        <begin position="264"/>
        <end position="283"/>
    </location>
</feature>
<dbReference type="InterPro" id="IPR042534">
    <property type="entry name" value="SAP18_sf"/>
</dbReference>
<evidence type="ECO:0008006" key="5">
    <source>
        <dbReference type="Google" id="ProtNLM"/>
    </source>
</evidence>
<dbReference type="Proteomes" id="UP000799536">
    <property type="component" value="Unassembled WGS sequence"/>
</dbReference>
<keyword evidence="4" id="KW-1185">Reference proteome</keyword>
<dbReference type="PANTHER" id="PTHR13082">
    <property type="entry name" value="SAP18"/>
    <property type="match status" value="1"/>
</dbReference>
<dbReference type="Pfam" id="PF06487">
    <property type="entry name" value="SAP18"/>
    <property type="match status" value="1"/>
</dbReference>
<dbReference type="AlphaFoldDB" id="A0A9P4JTS5"/>
<evidence type="ECO:0000313" key="3">
    <source>
        <dbReference type="EMBL" id="KAF2203074.1"/>
    </source>
</evidence>
<dbReference type="Gene3D" id="3.10.20.550">
    <property type="entry name" value="ASAP complex, SAP18 subunit"/>
    <property type="match status" value="1"/>
</dbReference>
<gene>
    <name evidence="3" type="ORF">GQ43DRAFT_439136</name>
</gene>
<dbReference type="InterPro" id="IPR010516">
    <property type="entry name" value="SAP18"/>
</dbReference>
<accession>A0A9P4JTS5</accession>
<sequence>MASRPAPQAPTTAINRQLTTPFLLRLFYKTGAFHRIEEFTPGQRLPPHIQIYTWQNCTLRELSHLLLTALPNLLPTPAIGSRVAFRMVYADTRDRGDGALPRFTTRDLGSVIVAAPSNPNASADRNPAAMDLDERGPHTAATVRNALKDLAGEPDKTLANGRFVIGDYISCAIFPPLADGSVPSAPAGATSSVRREAGYGPPRGGYGSGLRENGYGRGDFGGYGGRGGRGGGRFDGRDQGYGGFGRGSGLPSGEWRRGEAPPGDRGGYWRGSSGGRGRGRGSW</sequence>
<comment type="caution">
    <text evidence="3">The sequence shown here is derived from an EMBL/GenBank/DDBJ whole genome shotgun (WGS) entry which is preliminary data.</text>
</comment>